<organism evidence="1 2">
    <name type="scientific">Staphylococcus capitis</name>
    <dbReference type="NCBI Taxonomy" id="29388"/>
    <lineage>
        <taxon>Bacteria</taxon>
        <taxon>Bacillati</taxon>
        <taxon>Bacillota</taxon>
        <taxon>Bacilli</taxon>
        <taxon>Bacillales</taxon>
        <taxon>Staphylococcaceae</taxon>
        <taxon>Staphylococcus</taxon>
    </lineage>
</organism>
<name>A0ABX1SU61_STACP</name>
<protein>
    <submittedName>
        <fullName evidence="1">Protoheme IX farnesyltransferase</fullName>
    </submittedName>
</protein>
<proteinExistence type="predicted"/>
<evidence type="ECO:0000313" key="2">
    <source>
        <dbReference type="Proteomes" id="UP000538955"/>
    </source>
</evidence>
<dbReference type="Proteomes" id="UP000538955">
    <property type="component" value="Unassembled WGS sequence"/>
</dbReference>
<gene>
    <name evidence="1" type="ORF">HHM24_14215</name>
</gene>
<feature type="non-terminal residue" evidence="1">
    <location>
        <position position="50"/>
    </location>
</feature>
<reference evidence="1 2" key="1">
    <citation type="submission" date="2020-04" db="EMBL/GenBank/DDBJ databases">
        <title>The Epidemiology and Molecular Characteristics of Linezolid-Resistant Staphylococcus capitis in Huashan Hospital, Shanghai.</title>
        <authorList>
            <person name="Ding L."/>
            <person name="Li P."/>
            <person name="Yang Y."/>
            <person name="Lin D."/>
            <person name="Xu X."/>
        </authorList>
    </citation>
    <scope>NUCLEOTIDE SEQUENCE [LARGE SCALE GENOMIC DNA]</scope>
    <source>
        <strain evidence="1 2">17-84</strain>
    </source>
</reference>
<dbReference type="EMBL" id="JABBMI010000138">
    <property type="protein sequence ID" value="NMK55865.1"/>
    <property type="molecule type" value="Genomic_DNA"/>
</dbReference>
<accession>A0ABX1SU61</accession>
<sequence length="50" mass="5505">MRETQGAQGRGRNAPPFLRTILAYIALTKPRVIELLLVTTIPAMLLADRG</sequence>
<keyword evidence="2" id="KW-1185">Reference proteome</keyword>
<comment type="caution">
    <text evidence="1">The sequence shown here is derived from an EMBL/GenBank/DDBJ whole genome shotgun (WGS) entry which is preliminary data.</text>
</comment>
<evidence type="ECO:0000313" key="1">
    <source>
        <dbReference type="EMBL" id="NMK55865.1"/>
    </source>
</evidence>